<keyword evidence="6" id="KW-1133">Transmembrane helix</keyword>
<keyword evidence="6" id="KW-0472">Membrane</keyword>
<dbReference type="GO" id="GO:0005783">
    <property type="term" value="C:endoplasmic reticulum"/>
    <property type="evidence" value="ECO:0007669"/>
    <property type="project" value="TreeGrafter"/>
</dbReference>
<evidence type="ECO:0000256" key="4">
    <source>
        <dbReference type="ARBA" id="ARBA00023002"/>
    </source>
</evidence>
<dbReference type="GO" id="GO:0004656">
    <property type="term" value="F:procollagen-proline 4-dioxygenase activity"/>
    <property type="evidence" value="ECO:0007669"/>
    <property type="project" value="TreeGrafter"/>
</dbReference>
<proteinExistence type="predicted"/>
<dbReference type="AlphaFoldDB" id="A0A9W7BC46"/>
<dbReference type="PANTHER" id="PTHR10869">
    <property type="entry name" value="PROLYL 4-HYDROXYLASE ALPHA SUBUNIT"/>
    <property type="match status" value="1"/>
</dbReference>
<dbReference type="InterPro" id="IPR006620">
    <property type="entry name" value="Pro_4_hyd_alph"/>
</dbReference>
<dbReference type="Proteomes" id="UP001165085">
    <property type="component" value="Unassembled WGS sequence"/>
</dbReference>
<evidence type="ECO:0000313" key="9">
    <source>
        <dbReference type="Proteomes" id="UP001165085"/>
    </source>
</evidence>
<dbReference type="SUPFAM" id="SSF53335">
    <property type="entry name" value="S-adenosyl-L-methionine-dependent methyltransferases"/>
    <property type="match status" value="1"/>
</dbReference>
<dbReference type="PANTHER" id="PTHR10869:SF246">
    <property type="entry name" value="TRANSMEMBRANE PROLYL 4-HYDROXYLASE"/>
    <property type="match status" value="1"/>
</dbReference>
<protein>
    <recommendedName>
        <fullName evidence="7">Prolyl 4-hydroxylase alpha subunit domain-containing protein</fullName>
    </recommendedName>
</protein>
<keyword evidence="4" id="KW-0560">Oxidoreductase</keyword>
<name>A0A9W7BC46_9STRA</name>
<accession>A0A9W7BC46</accession>
<organism evidence="8 9">
    <name type="scientific">Triparma strigata</name>
    <dbReference type="NCBI Taxonomy" id="1606541"/>
    <lineage>
        <taxon>Eukaryota</taxon>
        <taxon>Sar</taxon>
        <taxon>Stramenopiles</taxon>
        <taxon>Ochrophyta</taxon>
        <taxon>Bolidophyceae</taxon>
        <taxon>Parmales</taxon>
        <taxon>Triparmaceae</taxon>
        <taxon>Triparma</taxon>
    </lineage>
</organism>
<dbReference type="OrthoDB" id="69177at2759"/>
<keyword evidence="5" id="KW-0408">Iron</keyword>
<comment type="caution">
    <text evidence="8">The sequence shown here is derived from an EMBL/GenBank/DDBJ whole genome shotgun (WGS) entry which is preliminary data.</text>
</comment>
<dbReference type="GO" id="GO:0031418">
    <property type="term" value="F:L-ascorbic acid binding"/>
    <property type="evidence" value="ECO:0007669"/>
    <property type="project" value="InterPro"/>
</dbReference>
<keyword evidence="9" id="KW-1185">Reference proteome</keyword>
<evidence type="ECO:0000256" key="2">
    <source>
        <dbReference type="ARBA" id="ARBA00022723"/>
    </source>
</evidence>
<dbReference type="GO" id="GO:0005506">
    <property type="term" value="F:iron ion binding"/>
    <property type="evidence" value="ECO:0007669"/>
    <property type="project" value="InterPro"/>
</dbReference>
<dbReference type="InterPro" id="IPR045054">
    <property type="entry name" value="P4HA-like"/>
</dbReference>
<feature type="transmembrane region" description="Helical" evidence="6">
    <location>
        <begin position="20"/>
        <end position="39"/>
    </location>
</feature>
<comment type="cofactor">
    <cofactor evidence="1">
        <name>L-ascorbate</name>
        <dbReference type="ChEBI" id="CHEBI:38290"/>
    </cofactor>
</comment>
<dbReference type="EMBL" id="BRXY01000332">
    <property type="protein sequence ID" value="GMH87702.1"/>
    <property type="molecule type" value="Genomic_DNA"/>
</dbReference>
<keyword evidence="6" id="KW-0812">Transmembrane</keyword>
<sequence length="586" mass="66644">MTWGEKPNSSGASGMVVTFSWFIFTVCCSLICITQSYIVHKAWRRRTNLFSSSSSLKPLLSDIPNSPPSFLLDGDFLNALPKTTAQHPRCAVYPTIDARYVDGCIPADLCDKIIEVVETGAVFQDEHTSKNKHSSLQLLSPTALTSYLLDAIKNHVPNTLEANEFHGRAKLHSINRRFRVYKYEGASKDTFYPHVDAGWFQAEERDGALVSLDEEDDDRLRGSRYSLLWYLNDGFKGGETNFYPVGTEKQDLVDDDSIIPVESIVPTKGGVLLFPQALSTEMMDWAEKNVCPHEGAEVTEGVKWIIRSDVIYQHEELDNVLYRYDDVVRETMKPYREKEEKEWGVYSPSFLEKIDCLYEPVMGAENLGYVLHSLIRFLKPRRVVEIGAGYTTLFILTALKENDAEMKRIAEATSKNRLRLLDYPWTVESVCEDWSRTHSKLVVIDNCEHQKETASSAVTIAAEMGLKDYIDFKVGDAFEANFEQESVDLLWCDFGVGARMVDFMKANWKSVRPGGYVVVHSSLTNKNTRMWVEMIRRGGGEAMTGVPEGTFEHISLLEPHKRFQNSITILQRRSEDYNEPLFSQYA</sequence>
<evidence type="ECO:0000256" key="1">
    <source>
        <dbReference type="ARBA" id="ARBA00001961"/>
    </source>
</evidence>
<evidence type="ECO:0000256" key="3">
    <source>
        <dbReference type="ARBA" id="ARBA00022964"/>
    </source>
</evidence>
<dbReference type="Pfam" id="PF13578">
    <property type="entry name" value="Methyltransf_24"/>
    <property type="match status" value="1"/>
</dbReference>
<dbReference type="SMART" id="SM00702">
    <property type="entry name" value="P4Hc"/>
    <property type="match status" value="1"/>
</dbReference>
<feature type="domain" description="Prolyl 4-hydroxylase alpha subunit" evidence="7">
    <location>
        <begin position="96"/>
        <end position="311"/>
    </location>
</feature>
<evidence type="ECO:0000256" key="5">
    <source>
        <dbReference type="ARBA" id="ARBA00023004"/>
    </source>
</evidence>
<reference evidence="9" key="1">
    <citation type="journal article" date="2023" name="Commun. Biol.">
        <title>Genome analysis of Parmales, the sister group of diatoms, reveals the evolutionary specialization of diatoms from phago-mixotrophs to photoautotrophs.</title>
        <authorList>
            <person name="Ban H."/>
            <person name="Sato S."/>
            <person name="Yoshikawa S."/>
            <person name="Yamada K."/>
            <person name="Nakamura Y."/>
            <person name="Ichinomiya M."/>
            <person name="Sato N."/>
            <person name="Blanc-Mathieu R."/>
            <person name="Endo H."/>
            <person name="Kuwata A."/>
            <person name="Ogata H."/>
        </authorList>
    </citation>
    <scope>NUCLEOTIDE SEQUENCE [LARGE SCALE GENOMIC DNA]</scope>
    <source>
        <strain evidence="9">NIES 3701</strain>
    </source>
</reference>
<dbReference type="Gene3D" id="3.40.50.150">
    <property type="entry name" value="Vaccinia Virus protein VP39"/>
    <property type="match status" value="1"/>
</dbReference>
<keyword evidence="3" id="KW-0223">Dioxygenase</keyword>
<gene>
    <name evidence="8" type="ORF">TrST_g3096</name>
</gene>
<keyword evidence="2" id="KW-0479">Metal-binding</keyword>
<dbReference type="InterPro" id="IPR029063">
    <property type="entry name" value="SAM-dependent_MTases_sf"/>
</dbReference>
<evidence type="ECO:0000256" key="6">
    <source>
        <dbReference type="SAM" id="Phobius"/>
    </source>
</evidence>
<dbReference type="Gene3D" id="2.60.120.620">
    <property type="entry name" value="q2cbj1_9rhob like domain"/>
    <property type="match status" value="1"/>
</dbReference>
<evidence type="ECO:0000313" key="8">
    <source>
        <dbReference type="EMBL" id="GMH87702.1"/>
    </source>
</evidence>
<evidence type="ECO:0000259" key="7">
    <source>
        <dbReference type="SMART" id="SM00702"/>
    </source>
</evidence>